<evidence type="ECO:0000256" key="3">
    <source>
        <dbReference type="ARBA" id="ARBA00023239"/>
    </source>
</evidence>
<evidence type="ECO:0000256" key="1">
    <source>
        <dbReference type="ARBA" id="ARBA00022723"/>
    </source>
</evidence>
<dbReference type="InterPro" id="IPR044814">
    <property type="entry name" value="Terpene_cyclase_plant_C1"/>
</dbReference>
<dbReference type="InterPro" id="IPR001906">
    <property type="entry name" value="Terpene_synth_N"/>
</dbReference>
<dbReference type="Pfam" id="PF01397">
    <property type="entry name" value="Terpene_synth"/>
    <property type="match status" value="1"/>
</dbReference>
<feature type="domain" description="Terpene synthase metal-binding" evidence="5">
    <location>
        <begin position="269"/>
        <end position="508"/>
    </location>
</feature>
<keyword evidence="3" id="KW-0456">Lyase</keyword>
<dbReference type="InterPro" id="IPR008949">
    <property type="entry name" value="Isoprenoid_synthase_dom_sf"/>
</dbReference>
<reference evidence="6 7" key="1">
    <citation type="submission" date="2024-01" db="EMBL/GenBank/DDBJ databases">
        <title>Genome assemblies of Stephania.</title>
        <authorList>
            <person name="Yang L."/>
        </authorList>
    </citation>
    <scope>NUCLEOTIDE SEQUENCE [LARGE SCALE GENOMIC DNA]</scope>
    <source>
        <strain evidence="6">QJT</strain>
        <tissue evidence="6">Leaf</tissue>
    </source>
</reference>
<dbReference type="Pfam" id="PF03936">
    <property type="entry name" value="Terpene_synth_C"/>
    <property type="match status" value="1"/>
</dbReference>
<dbReference type="Proteomes" id="UP001417504">
    <property type="component" value="Unassembled WGS sequence"/>
</dbReference>
<dbReference type="SUPFAM" id="SSF48239">
    <property type="entry name" value="Terpenoid cyclases/Protein prenyltransferases"/>
    <property type="match status" value="1"/>
</dbReference>
<feature type="domain" description="Terpene synthase N-terminal" evidence="4">
    <location>
        <begin position="31"/>
        <end position="210"/>
    </location>
</feature>
<accession>A0AAP0KQC2</accession>
<dbReference type="InterPro" id="IPR005630">
    <property type="entry name" value="Terpene_synthase_metal-bd"/>
</dbReference>
<evidence type="ECO:0000259" key="5">
    <source>
        <dbReference type="Pfam" id="PF03936"/>
    </source>
</evidence>
<keyword evidence="1" id="KW-0479">Metal-binding</keyword>
<dbReference type="GO" id="GO:0000287">
    <property type="term" value="F:magnesium ion binding"/>
    <property type="evidence" value="ECO:0007669"/>
    <property type="project" value="InterPro"/>
</dbReference>
<evidence type="ECO:0000313" key="7">
    <source>
        <dbReference type="Proteomes" id="UP001417504"/>
    </source>
</evidence>
<dbReference type="InterPro" id="IPR034741">
    <property type="entry name" value="Terpene_cyclase-like_1_C"/>
</dbReference>
<evidence type="ECO:0000259" key="4">
    <source>
        <dbReference type="Pfam" id="PF01397"/>
    </source>
</evidence>
<dbReference type="GO" id="GO:0010333">
    <property type="term" value="F:terpene synthase activity"/>
    <property type="evidence" value="ECO:0007669"/>
    <property type="project" value="InterPro"/>
</dbReference>
<dbReference type="Gene3D" id="1.50.10.130">
    <property type="entry name" value="Terpene synthase, N-terminal domain"/>
    <property type="match status" value="1"/>
</dbReference>
<gene>
    <name evidence="6" type="ORF">Sjap_003438</name>
</gene>
<dbReference type="SUPFAM" id="SSF48576">
    <property type="entry name" value="Terpenoid synthases"/>
    <property type="match status" value="1"/>
</dbReference>
<dbReference type="SFLD" id="SFLDG01019">
    <property type="entry name" value="Terpene_Cyclase_Like_1_C_Termi"/>
    <property type="match status" value="1"/>
</dbReference>
<dbReference type="PANTHER" id="PTHR31225">
    <property type="entry name" value="OS04G0344100 PROTEIN-RELATED"/>
    <property type="match status" value="1"/>
</dbReference>
<evidence type="ECO:0000313" key="6">
    <source>
        <dbReference type="EMBL" id="KAK9155958.1"/>
    </source>
</evidence>
<evidence type="ECO:0000256" key="2">
    <source>
        <dbReference type="ARBA" id="ARBA00022842"/>
    </source>
</evidence>
<protein>
    <submittedName>
        <fullName evidence="6">Uncharacterized protein</fullName>
    </submittedName>
</protein>
<name>A0AAP0KQC2_9MAGN</name>
<keyword evidence="2" id="KW-0460">Magnesium</keyword>
<dbReference type="SFLD" id="SFLDS00005">
    <property type="entry name" value="Isoprenoid_Synthase_Type_I"/>
    <property type="match status" value="1"/>
</dbReference>
<proteinExistence type="predicted"/>
<dbReference type="FunFam" id="1.10.600.10:FF:000007">
    <property type="entry name" value="Isoprene synthase, chloroplastic"/>
    <property type="match status" value="1"/>
</dbReference>
<dbReference type="InterPro" id="IPR050148">
    <property type="entry name" value="Terpene_synthase-like"/>
</dbReference>
<dbReference type="CDD" id="cd00684">
    <property type="entry name" value="Terpene_cyclase_plant_C1"/>
    <property type="match status" value="1"/>
</dbReference>
<dbReference type="FunFam" id="1.50.10.130:FF:000001">
    <property type="entry name" value="Isoprene synthase, chloroplastic"/>
    <property type="match status" value="1"/>
</dbReference>
<dbReference type="GO" id="GO:0016102">
    <property type="term" value="P:diterpenoid biosynthetic process"/>
    <property type="evidence" value="ECO:0007669"/>
    <property type="project" value="InterPro"/>
</dbReference>
<dbReference type="AlphaFoldDB" id="A0AAP0KQC2"/>
<dbReference type="PANTHER" id="PTHR31225:SF93">
    <property type="entry name" value="ALPHA-HUMULENE_(-)-(E)-BETA-CARYOPHYLLENE SYNTHASE"/>
    <property type="match status" value="1"/>
</dbReference>
<dbReference type="InterPro" id="IPR008930">
    <property type="entry name" value="Terpenoid_cyclase/PrenylTrfase"/>
</dbReference>
<keyword evidence="7" id="KW-1185">Reference proteome</keyword>
<comment type="caution">
    <text evidence="6">The sequence shown here is derived from an EMBL/GenBank/DDBJ whole genome shotgun (WGS) entry which is preliminary data.</text>
</comment>
<dbReference type="InterPro" id="IPR036965">
    <property type="entry name" value="Terpene_synth_N_sf"/>
</dbReference>
<dbReference type="Gene3D" id="1.10.600.10">
    <property type="entry name" value="Farnesyl Diphosphate Synthase"/>
    <property type="match status" value="1"/>
</dbReference>
<dbReference type="EMBL" id="JBBNAE010000001">
    <property type="protein sequence ID" value="KAK9155958.1"/>
    <property type="molecule type" value="Genomic_DNA"/>
</dbReference>
<organism evidence="6 7">
    <name type="scientific">Stephania japonica</name>
    <dbReference type="NCBI Taxonomy" id="461633"/>
    <lineage>
        <taxon>Eukaryota</taxon>
        <taxon>Viridiplantae</taxon>
        <taxon>Streptophyta</taxon>
        <taxon>Embryophyta</taxon>
        <taxon>Tracheophyta</taxon>
        <taxon>Spermatophyta</taxon>
        <taxon>Magnoliopsida</taxon>
        <taxon>Ranunculales</taxon>
        <taxon>Menispermaceae</taxon>
        <taxon>Menispermoideae</taxon>
        <taxon>Cissampelideae</taxon>
        <taxon>Stephania</taxon>
    </lineage>
</organism>
<sequence>MSTISVVSILSSASRAEDDVVRKSANFHPTVWGDYFLNYTFDDVAIHACAEEVEKLKEEVRNILKEVHNEPSKQLNLIDALQRLSISYHFETEIEEAMKQMSDLELTLSLFHHNDIHNVALCFRLLRQQGYDVSSDVFNKFKDDKGEFKSTLIDDVKGMLSLYEAAHIRFHGEGVLEEALIFTTTNLSYMMNSSTSFSCYPLGRQIKHSLDQPFHKAIPRLEARRYYISLYESENEKLSDSVTRLAKLDFQLVQALHRQELSDLSRWWKDLDLVSKLPFVRDRLVECYFWATAAYFEPSDSLSRVFLAKLVIFITLVDDIFDVYATFEELKLFMGAFERWDASSVNELPEYMKVCFQAILDEFEKLEEVMDKEGCSYHVHYCKEAMKELVRAYFMEAKWYSEGHTPKLEEYLSNGSKSAGYCLSLIASFVGKGKMITKEAFEWMRGAPKPLRSSGLMTRLLNDVASHQIEQQRGDVASAVECYMKEYGASEQEACDEIKKMIEEAWKDVNEGCFMTRQSRVLPWPLPLRIVSLTRTPNLIYKYDEDTYSHSTTRLKENVTLLYNP</sequence>